<proteinExistence type="predicted"/>
<feature type="coiled-coil region" evidence="1">
    <location>
        <begin position="253"/>
        <end position="280"/>
    </location>
</feature>
<reference evidence="3 4" key="1">
    <citation type="submission" date="2014-11" db="EMBL/GenBank/DDBJ databases">
        <title>Genetic blueprint of the zoonotic pathogen Toxocara canis.</title>
        <authorList>
            <person name="Zhu X.-Q."/>
            <person name="Korhonen P.K."/>
            <person name="Cai H."/>
            <person name="Young N.D."/>
            <person name="Nejsum P."/>
            <person name="von Samson-Himmelstjerna G."/>
            <person name="Boag P.R."/>
            <person name="Tan P."/>
            <person name="Li Q."/>
            <person name="Min J."/>
            <person name="Yang Y."/>
            <person name="Wang X."/>
            <person name="Fang X."/>
            <person name="Hall R.S."/>
            <person name="Hofmann A."/>
            <person name="Sternberg P.W."/>
            <person name="Jex A.R."/>
            <person name="Gasser R.B."/>
        </authorList>
    </citation>
    <scope>NUCLEOTIDE SEQUENCE [LARGE SCALE GENOMIC DNA]</scope>
    <source>
        <strain evidence="3">PN_DK_2014</strain>
    </source>
</reference>
<gene>
    <name evidence="3" type="ORF">Tcan_06107</name>
</gene>
<feature type="coiled-coil region" evidence="1">
    <location>
        <begin position="305"/>
        <end position="346"/>
    </location>
</feature>
<keyword evidence="1" id="KW-0175">Coiled coil</keyword>
<sequence length="430" mass="47670">MGVPDEVADAVVEKVDAGDIENEDNRRGKAGAEERKKEGGDVSEKLLQRGAPRAFLGYGERRRLWEEEQTKKPIVEKGFAGNSALFRTVITVAEHREQGKREKDVGGEKADEAGKPKGVENGPSDERCREEMNADSREVIELEEQDALGSRLKVEENGCPAIGETRKREKVDGLNEQMMCAIDPEVDSKSKAMSAESDRLRTELDQGRLELEVLNTSSHQGASLEQELNMVRAGRGAAIAALNIELAASRAAYESKSTALLEAERRIAHLELQLTNKSDLAYAVVRDASISSQDKEEIAELRGHLAMLESENERMGAACDEADDEIKNLREEVSQLREKIAGKDALSSEEVDRCLHNVRPLFSSPAEEIILSSEGNFAVDNDTLEKMANVSRSSKTRRPESRKLKLPWKRSKTPKMDGPDGKEHHLCRTQ</sequence>
<dbReference type="EMBL" id="JPKZ01002173">
    <property type="protein sequence ID" value="KHN78086.1"/>
    <property type="molecule type" value="Genomic_DNA"/>
</dbReference>
<name>A0A0B2V3S1_TOXCA</name>
<feature type="compositionally biased region" description="Basic and acidic residues" evidence="2">
    <location>
        <begin position="414"/>
        <end position="430"/>
    </location>
</feature>
<evidence type="ECO:0000313" key="3">
    <source>
        <dbReference type="EMBL" id="KHN78086.1"/>
    </source>
</evidence>
<comment type="caution">
    <text evidence="3">The sequence shown here is derived from an EMBL/GenBank/DDBJ whole genome shotgun (WGS) entry which is preliminary data.</text>
</comment>
<protein>
    <submittedName>
        <fullName evidence="3">Uncharacterized protein</fullName>
    </submittedName>
</protein>
<dbReference type="AlphaFoldDB" id="A0A0B2V3S1"/>
<evidence type="ECO:0000256" key="1">
    <source>
        <dbReference type="SAM" id="Coils"/>
    </source>
</evidence>
<dbReference type="OrthoDB" id="5877991at2759"/>
<keyword evidence="4" id="KW-1185">Reference proteome</keyword>
<feature type="region of interest" description="Disordered" evidence="2">
    <location>
        <begin position="94"/>
        <end position="133"/>
    </location>
</feature>
<feature type="compositionally biased region" description="Basic and acidic residues" evidence="2">
    <location>
        <begin position="11"/>
        <end position="47"/>
    </location>
</feature>
<feature type="region of interest" description="Disordered" evidence="2">
    <location>
        <begin position="388"/>
        <end position="430"/>
    </location>
</feature>
<dbReference type="Proteomes" id="UP000031036">
    <property type="component" value="Unassembled WGS sequence"/>
</dbReference>
<feature type="compositionally biased region" description="Basic residues" evidence="2">
    <location>
        <begin position="404"/>
        <end position="413"/>
    </location>
</feature>
<feature type="region of interest" description="Disordered" evidence="2">
    <location>
        <begin position="1"/>
        <end position="48"/>
    </location>
</feature>
<organism evidence="3 4">
    <name type="scientific">Toxocara canis</name>
    <name type="common">Canine roundworm</name>
    <dbReference type="NCBI Taxonomy" id="6265"/>
    <lineage>
        <taxon>Eukaryota</taxon>
        <taxon>Metazoa</taxon>
        <taxon>Ecdysozoa</taxon>
        <taxon>Nematoda</taxon>
        <taxon>Chromadorea</taxon>
        <taxon>Rhabditida</taxon>
        <taxon>Spirurina</taxon>
        <taxon>Ascaridomorpha</taxon>
        <taxon>Ascaridoidea</taxon>
        <taxon>Toxocaridae</taxon>
        <taxon>Toxocara</taxon>
    </lineage>
</organism>
<evidence type="ECO:0000256" key="2">
    <source>
        <dbReference type="SAM" id="MobiDB-lite"/>
    </source>
</evidence>
<accession>A0A0B2V3S1</accession>
<evidence type="ECO:0000313" key="4">
    <source>
        <dbReference type="Proteomes" id="UP000031036"/>
    </source>
</evidence>